<protein>
    <submittedName>
        <fullName evidence="2">Uncharacterized protein</fullName>
    </submittedName>
</protein>
<feature type="region of interest" description="Disordered" evidence="1">
    <location>
        <begin position="81"/>
        <end position="162"/>
    </location>
</feature>
<dbReference type="AlphaFoldDB" id="A0A9Q3HLI0"/>
<reference evidence="2" key="1">
    <citation type="submission" date="2021-03" db="EMBL/GenBank/DDBJ databases">
        <title>Draft genome sequence of rust myrtle Austropuccinia psidii MF-1, a brazilian biotype.</title>
        <authorList>
            <person name="Quecine M.C."/>
            <person name="Pachon D.M.R."/>
            <person name="Bonatelli M.L."/>
            <person name="Correr F.H."/>
            <person name="Franceschini L.M."/>
            <person name="Leite T.F."/>
            <person name="Margarido G.R.A."/>
            <person name="Almeida C.A."/>
            <person name="Ferrarezi J.A."/>
            <person name="Labate C.A."/>
        </authorList>
    </citation>
    <scope>NUCLEOTIDE SEQUENCE</scope>
    <source>
        <strain evidence="2">MF-1</strain>
    </source>
</reference>
<evidence type="ECO:0000313" key="3">
    <source>
        <dbReference type="Proteomes" id="UP000765509"/>
    </source>
</evidence>
<feature type="compositionally biased region" description="Polar residues" evidence="1">
    <location>
        <begin position="141"/>
        <end position="153"/>
    </location>
</feature>
<comment type="caution">
    <text evidence="2">The sequence shown here is derived from an EMBL/GenBank/DDBJ whole genome shotgun (WGS) entry which is preliminary data.</text>
</comment>
<proteinExistence type="predicted"/>
<accession>A0A9Q3HLI0</accession>
<dbReference type="EMBL" id="AVOT02019476">
    <property type="protein sequence ID" value="MBW0507039.1"/>
    <property type="molecule type" value="Genomic_DNA"/>
</dbReference>
<feature type="compositionally biased region" description="Polar residues" evidence="1">
    <location>
        <begin position="113"/>
        <end position="125"/>
    </location>
</feature>
<name>A0A9Q3HLI0_9BASI</name>
<evidence type="ECO:0000313" key="2">
    <source>
        <dbReference type="EMBL" id="MBW0507039.1"/>
    </source>
</evidence>
<feature type="compositionally biased region" description="Acidic residues" evidence="1">
    <location>
        <begin position="92"/>
        <end position="106"/>
    </location>
</feature>
<keyword evidence="3" id="KW-1185">Reference proteome</keyword>
<gene>
    <name evidence="2" type="ORF">O181_046754</name>
</gene>
<dbReference type="Proteomes" id="UP000765509">
    <property type="component" value="Unassembled WGS sequence"/>
</dbReference>
<organism evidence="2 3">
    <name type="scientific">Austropuccinia psidii MF-1</name>
    <dbReference type="NCBI Taxonomy" id="1389203"/>
    <lineage>
        <taxon>Eukaryota</taxon>
        <taxon>Fungi</taxon>
        <taxon>Dikarya</taxon>
        <taxon>Basidiomycota</taxon>
        <taxon>Pucciniomycotina</taxon>
        <taxon>Pucciniomycetes</taxon>
        <taxon>Pucciniales</taxon>
        <taxon>Sphaerophragmiaceae</taxon>
        <taxon>Austropuccinia</taxon>
    </lineage>
</organism>
<evidence type="ECO:0000256" key="1">
    <source>
        <dbReference type="SAM" id="MobiDB-lite"/>
    </source>
</evidence>
<sequence length="194" mass="21273">MPPSNVIGYLWRKKDGPFGKELQVSEAPTPESTSGYSSCFKQREVARWTNVGGPITIGGSPIYSSSEVPISRISTEGVVKRIRRISNSPTDPDAEGSDELDSEEVEVVLHSAGHQSSTSPPTSCQKIPKPALVSTVRPSPMVTSQQLQPMASSSRREDNSPFPFSAAQVIQQWEFWPIRVAREDPNMEMEGQDV</sequence>